<evidence type="ECO:0000313" key="3">
    <source>
        <dbReference type="Proteomes" id="UP000469185"/>
    </source>
</evidence>
<organism evidence="2 3">
    <name type="scientific">Phytoactinopolyspora alkaliphila</name>
    <dbReference type="NCBI Taxonomy" id="1783498"/>
    <lineage>
        <taxon>Bacteria</taxon>
        <taxon>Bacillati</taxon>
        <taxon>Actinomycetota</taxon>
        <taxon>Actinomycetes</taxon>
        <taxon>Jiangellales</taxon>
        <taxon>Jiangellaceae</taxon>
        <taxon>Phytoactinopolyspora</taxon>
    </lineage>
</organism>
<name>A0A6N9YGE9_9ACTN</name>
<proteinExistence type="predicted"/>
<dbReference type="GO" id="GO:0008800">
    <property type="term" value="F:beta-lactamase activity"/>
    <property type="evidence" value="ECO:0007669"/>
    <property type="project" value="InterPro"/>
</dbReference>
<dbReference type="GO" id="GO:0046677">
    <property type="term" value="P:response to antibiotic"/>
    <property type="evidence" value="ECO:0007669"/>
    <property type="project" value="InterPro"/>
</dbReference>
<dbReference type="InterPro" id="IPR001995">
    <property type="entry name" value="Peptidase_A2_cat"/>
</dbReference>
<dbReference type="GO" id="GO:0004190">
    <property type="term" value="F:aspartic-type endopeptidase activity"/>
    <property type="evidence" value="ECO:0007669"/>
    <property type="project" value="InterPro"/>
</dbReference>
<reference evidence="2 3" key="1">
    <citation type="submission" date="2020-02" db="EMBL/GenBank/DDBJ databases">
        <authorList>
            <person name="Li X.-J."/>
            <person name="Feng X.-M."/>
        </authorList>
    </citation>
    <scope>NUCLEOTIDE SEQUENCE [LARGE SCALE GENOMIC DNA]</scope>
    <source>
        <strain evidence="2 3">CGMCC 4.7225</strain>
    </source>
</reference>
<dbReference type="GO" id="GO:0006508">
    <property type="term" value="P:proteolysis"/>
    <property type="evidence" value="ECO:0007669"/>
    <property type="project" value="InterPro"/>
</dbReference>
<dbReference type="Pfam" id="PF18042">
    <property type="entry name" value="ORF_12_N"/>
    <property type="match status" value="1"/>
</dbReference>
<feature type="domain" description="Peptidase A2" evidence="1">
    <location>
        <begin position="129"/>
        <end position="167"/>
    </location>
</feature>
<dbReference type="InterPro" id="IPR040846">
    <property type="entry name" value="ORF_12_N"/>
</dbReference>
<evidence type="ECO:0000259" key="1">
    <source>
        <dbReference type="PROSITE" id="PS50175"/>
    </source>
</evidence>
<comment type="caution">
    <text evidence="2">The sequence shown here is derived from an EMBL/GenBank/DDBJ whole genome shotgun (WGS) entry which is preliminary data.</text>
</comment>
<keyword evidence="2" id="KW-0378">Hydrolase</keyword>
<dbReference type="InterPro" id="IPR045155">
    <property type="entry name" value="Beta-lactam_cat"/>
</dbReference>
<dbReference type="RefSeq" id="WP_163815511.1">
    <property type="nucleotide sequence ID" value="NZ_JAAGOB010000001.1"/>
</dbReference>
<dbReference type="PROSITE" id="PS50175">
    <property type="entry name" value="ASP_PROT_RETROV"/>
    <property type="match status" value="1"/>
</dbReference>
<dbReference type="Pfam" id="PF13354">
    <property type="entry name" value="Beta-lactamase2"/>
    <property type="match status" value="1"/>
</dbReference>
<dbReference type="SUPFAM" id="SSF56601">
    <property type="entry name" value="beta-lactamase/transpeptidase-like"/>
    <property type="match status" value="1"/>
</dbReference>
<dbReference type="AlphaFoldDB" id="A0A6N9YGE9"/>
<dbReference type="PANTHER" id="PTHR35333">
    <property type="entry name" value="BETA-LACTAMASE"/>
    <property type="match status" value="1"/>
</dbReference>
<accession>A0A6N9YGE9</accession>
<sequence>MPGTGPTDPSTPAVEIPADAVGSQVKWVLDQLGAGSGPDTETAQERFSDEFLAHVPAEEMDATFAQLRALGPFTPTSYSSRGDEAVVMLDGADDTAWRLSVAIDNDEITTLLVEPSTEIPDIAGWEDLQAALMATGADVSVLAERESRGSWNTVHSTPGSEVLPLGSVFKLYVLGAVQQAVLEGEVSWDDEVTVTAAVRSLPTGELQDQPDGTPVSVAEAAGKMISISDNTATDMLIDLVGRAAVEDAVAAMGHADPALLQPFLTTRELFRLGWSTPELREAWREADLPGRYDLLESLPDGELEVEPQAVTDPSWPDGIEWFATGSDIAEAHRALQDMADDDATGTVRDLLAENPGVRLDPGRWPYVAYKGGAAPGVFALSWYAEDTDGGAYVLVIQLAATEPELLSDTAYIVAVAEQAFTLLGDS</sequence>
<protein>
    <submittedName>
        <fullName evidence="2">Serine hydrolase</fullName>
    </submittedName>
</protein>
<dbReference type="InterPro" id="IPR012338">
    <property type="entry name" value="Beta-lactam/transpept-like"/>
</dbReference>
<dbReference type="GO" id="GO:0030655">
    <property type="term" value="P:beta-lactam antibiotic catabolic process"/>
    <property type="evidence" value="ECO:0007669"/>
    <property type="project" value="InterPro"/>
</dbReference>
<keyword evidence="3" id="KW-1185">Reference proteome</keyword>
<gene>
    <name evidence="2" type="ORF">G1H11_02050</name>
</gene>
<dbReference type="Gene3D" id="1.10.8.620">
    <property type="entry name" value="ORF12 helical bundle domain-like"/>
    <property type="match status" value="1"/>
</dbReference>
<dbReference type="InterPro" id="IPR000871">
    <property type="entry name" value="Beta-lactam_class-A"/>
</dbReference>
<dbReference type="EMBL" id="JAAGOB010000001">
    <property type="protein sequence ID" value="NED94086.1"/>
    <property type="molecule type" value="Genomic_DNA"/>
</dbReference>
<dbReference type="Gene3D" id="3.10.450.280">
    <property type="match status" value="1"/>
</dbReference>
<dbReference type="Proteomes" id="UP000469185">
    <property type="component" value="Unassembled WGS sequence"/>
</dbReference>
<dbReference type="PANTHER" id="PTHR35333:SF5">
    <property type="entry name" value="CONSERVED LIPOPROTEIN LPQF-RELATED"/>
    <property type="match status" value="1"/>
</dbReference>
<dbReference type="Gene3D" id="3.40.710.10">
    <property type="entry name" value="DD-peptidase/beta-lactamase superfamily"/>
    <property type="match status" value="1"/>
</dbReference>
<evidence type="ECO:0000313" key="2">
    <source>
        <dbReference type="EMBL" id="NED94086.1"/>
    </source>
</evidence>